<evidence type="ECO:0000256" key="5">
    <source>
        <dbReference type="ARBA" id="ARBA00022692"/>
    </source>
</evidence>
<organism evidence="10 11">
    <name type="scientific">Nonomuraea antimicrobica</name>
    <dbReference type="NCBI Taxonomy" id="561173"/>
    <lineage>
        <taxon>Bacteria</taxon>
        <taxon>Bacillati</taxon>
        <taxon>Actinomycetota</taxon>
        <taxon>Actinomycetes</taxon>
        <taxon>Streptosporangiales</taxon>
        <taxon>Streptosporangiaceae</taxon>
        <taxon>Nonomuraea</taxon>
    </lineage>
</organism>
<feature type="transmembrane region" description="Helical" evidence="9">
    <location>
        <begin position="132"/>
        <end position="150"/>
    </location>
</feature>
<evidence type="ECO:0000256" key="1">
    <source>
        <dbReference type="ARBA" id="ARBA00004651"/>
    </source>
</evidence>
<feature type="transmembrane region" description="Helical" evidence="9">
    <location>
        <begin position="220"/>
        <end position="240"/>
    </location>
</feature>
<feature type="transmembrane region" description="Helical" evidence="9">
    <location>
        <begin position="21"/>
        <end position="40"/>
    </location>
</feature>
<evidence type="ECO:0000256" key="7">
    <source>
        <dbReference type="ARBA" id="ARBA00023136"/>
    </source>
</evidence>
<comment type="subcellular location">
    <subcellularLocation>
        <location evidence="1">Cell membrane</location>
        <topology evidence="1">Multi-pass membrane protein</topology>
    </subcellularLocation>
</comment>
<feature type="transmembrane region" description="Helical" evidence="9">
    <location>
        <begin position="300"/>
        <end position="321"/>
    </location>
</feature>
<evidence type="ECO:0000256" key="8">
    <source>
        <dbReference type="ARBA" id="ARBA00039381"/>
    </source>
</evidence>
<dbReference type="CDD" id="cd06579">
    <property type="entry name" value="TM_PBP1_transp_AraH_like"/>
    <property type="match status" value="1"/>
</dbReference>
<dbReference type="RefSeq" id="WP_344877470.1">
    <property type="nucleotide sequence ID" value="NZ_BAAAZP010000057.1"/>
</dbReference>
<feature type="transmembrane region" description="Helical" evidence="9">
    <location>
        <begin position="101"/>
        <end position="125"/>
    </location>
</feature>
<dbReference type="InterPro" id="IPR001851">
    <property type="entry name" value="ABC_transp_permease"/>
</dbReference>
<evidence type="ECO:0000313" key="10">
    <source>
        <dbReference type="EMBL" id="GAA3664694.1"/>
    </source>
</evidence>
<feature type="transmembrane region" description="Helical" evidence="9">
    <location>
        <begin position="252"/>
        <end position="269"/>
    </location>
</feature>
<accession>A0ABP7BNN5</accession>
<dbReference type="Pfam" id="PF02653">
    <property type="entry name" value="BPD_transp_2"/>
    <property type="match status" value="1"/>
</dbReference>
<keyword evidence="11" id="KW-1185">Reference proteome</keyword>
<feature type="transmembrane region" description="Helical" evidence="9">
    <location>
        <begin position="276"/>
        <end position="294"/>
    </location>
</feature>
<dbReference type="EMBL" id="BAAAZP010000057">
    <property type="protein sequence ID" value="GAA3664694.1"/>
    <property type="molecule type" value="Genomic_DNA"/>
</dbReference>
<evidence type="ECO:0000256" key="4">
    <source>
        <dbReference type="ARBA" id="ARBA00022519"/>
    </source>
</evidence>
<evidence type="ECO:0000313" key="11">
    <source>
        <dbReference type="Proteomes" id="UP001500902"/>
    </source>
</evidence>
<evidence type="ECO:0000256" key="6">
    <source>
        <dbReference type="ARBA" id="ARBA00022989"/>
    </source>
</evidence>
<name>A0ABP7BNN5_9ACTN</name>
<dbReference type="PANTHER" id="PTHR32196:SF71">
    <property type="entry name" value="AUTOINDUCER 2 IMPORT SYSTEM PERMEASE PROTEIN LSRD"/>
    <property type="match status" value="1"/>
</dbReference>
<keyword evidence="3" id="KW-1003">Cell membrane</keyword>
<comment type="caution">
    <text evidence="10">The sequence shown here is derived from an EMBL/GenBank/DDBJ whole genome shotgun (WGS) entry which is preliminary data.</text>
</comment>
<gene>
    <name evidence="10" type="ORF">GCM10022224_031080</name>
</gene>
<dbReference type="Proteomes" id="UP001500902">
    <property type="component" value="Unassembled WGS sequence"/>
</dbReference>
<feature type="transmembrane region" description="Helical" evidence="9">
    <location>
        <begin position="78"/>
        <end position="95"/>
    </location>
</feature>
<dbReference type="PANTHER" id="PTHR32196">
    <property type="entry name" value="ABC TRANSPORTER PERMEASE PROTEIN YPHD-RELATED-RELATED"/>
    <property type="match status" value="1"/>
</dbReference>
<feature type="transmembrane region" description="Helical" evidence="9">
    <location>
        <begin position="170"/>
        <end position="189"/>
    </location>
</feature>
<proteinExistence type="predicted"/>
<sequence length="328" mass="33510">MNAPPKNRAWPREIRLPGAQLSGAATVAMLVVAVVVNTALQPNFWSSYALTSNFATFVPLVAIAVGQTFVVLSGGLDLSLGAQVTLASVVAVQIVDERLDRVPLAVAAALGVGLACGALNGLVVALLRLQPIVATFATSFVFSGLALVVLPTPGGSVPLEVTTAYRDAVLGVPTALLAILVLAVLWWVLRRHRVLRHIYAVGGDADAAYASLVPVVRTRVWAYVLGGVFAAFSALAILANTGSGDPFVGNELTLASVAAVVIGGTALAGGRGGAGGSILGAMVLALVTNIVFFADVPTTYRQLVNGVVIILALALAGIPALQKRRPAA</sequence>
<feature type="transmembrane region" description="Helical" evidence="9">
    <location>
        <begin position="46"/>
        <end position="66"/>
    </location>
</feature>
<keyword evidence="4" id="KW-0997">Cell inner membrane</keyword>
<evidence type="ECO:0000256" key="2">
    <source>
        <dbReference type="ARBA" id="ARBA00022448"/>
    </source>
</evidence>
<keyword evidence="5 9" id="KW-0812">Transmembrane</keyword>
<keyword evidence="6 9" id="KW-1133">Transmembrane helix</keyword>
<keyword evidence="2" id="KW-0813">Transport</keyword>
<keyword evidence="7 9" id="KW-0472">Membrane</keyword>
<protein>
    <recommendedName>
        <fullName evidence="8">Autoinducer 2 import system permease protein LsrD</fullName>
    </recommendedName>
</protein>
<evidence type="ECO:0000256" key="9">
    <source>
        <dbReference type="SAM" id="Phobius"/>
    </source>
</evidence>
<reference evidence="11" key="1">
    <citation type="journal article" date="2019" name="Int. J. Syst. Evol. Microbiol.">
        <title>The Global Catalogue of Microorganisms (GCM) 10K type strain sequencing project: providing services to taxonomists for standard genome sequencing and annotation.</title>
        <authorList>
            <consortium name="The Broad Institute Genomics Platform"/>
            <consortium name="The Broad Institute Genome Sequencing Center for Infectious Disease"/>
            <person name="Wu L."/>
            <person name="Ma J."/>
        </authorList>
    </citation>
    <scope>NUCLEOTIDE SEQUENCE [LARGE SCALE GENOMIC DNA]</scope>
    <source>
        <strain evidence="11">JCM 16904</strain>
    </source>
</reference>
<evidence type="ECO:0000256" key="3">
    <source>
        <dbReference type="ARBA" id="ARBA00022475"/>
    </source>
</evidence>